<feature type="non-terminal residue" evidence="1">
    <location>
        <position position="490"/>
    </location>
</feature>
<dbReference type="GO" id="GO:0016558">
    <property type="term" value="P:protein import into peroxisome matrix"/>
    <property type="evidence" value="ECO:0007669"/>
    <property type="project" value="TreeGrafter"/>
</dbReference>
<dbReference type="VEuPathDB" id="FungiDB:H257_05286"/>
<protein>
    <recommendedName>
        <fullName evidence="3">ATPase AAA-type core domain-containing protein</fullName>
    </recommendedName>
</protein>
<comment type="caution">
    <text evidence="1">The sequence shown here is derived from an EMBL/GenBank/DDBJ whole genome shotgun (WGS) entry which is preliminary data.</text>
</comment>
<evidence type="ECO:0000313" key="1">
    <source>
        <dbReference type="EMBL" id="RHY88854.1"/>
    </source>
</evidence>
<dbReference type="Proteomes" id="UP000285712">
    <property type="component" value="Unassembled WGS sequence"/>
</dbReference>
<dbReference type="EMBL" id="QUTG01004228">
    <property type="protein sequence ID" value="RHY88854.1"/>
    <property type="molecule type" value="Genomic_DNA"/>
</dbReference>
<organism evidence="1 2">
    <name type="scientific">Aphanomyces astaci</name>
    <name type="common">Crayfish plague agent</name>
    <dbReference type="NCBI Taxonomy" id="112090"/>
    <lineage>
        <taxon>Eukaryota</taxon>
        <taxon>Sar</taxon>
        <taxon>Stramenopiles</taxon>
        <taxon>Oomycota</taxon>
        <taxon>Saprolegniomycetes</taxon>
        <taxon>Saprolegniales</taxon>
        <taxon>Verrucalvaceae</taxon>
        <taxon>Aphanomyces</taxon>
    </lineage>
</organism>
<dbReference type="SUPFAM" id="SSF52540">
    <property type="entry name" value="P-loop containing nucleoside triphosphate hydrolases"/>
    <property type="match status" value="1"/>
</dbReference>
<sequence length="490" mass="52639">MSALWCSSFTRLASASTSGLTESLGDDALTLRMYLLDHVDLFPAVTSIPSDSNALVVLSLANLRRLGLVSHSLVTVRHGDSAHVAQVQLQLHVADDIMYMSPFLAHNLQCVETADVVVEPHTTYARMQAMPPTASRVEIAPILSNASSSSARDESHVVHALHAFFATPRLVQHGDIFGVPVVGTYPEKHSTPHLLEPSCSSTDVPVIVHADVVLFRVQAMTWHDDGPPCSSTTSPLALTVLKASTTVVQTPATATRLLHERQLRQYALSAMAAAAPLPAVPPSIYPHHMQKLIEWLHPTTVSLPISIALSGVAGSGKKTLLYNAANALGLFVLEVAFAELTAALTAACLTQDNMHQVPVVVAVEDLSDVPALVRQGFMYELVLEAPSELDRVAILKHLTSSLSLHPVAVEPHLIADATSYCLEALATGDIGLLDDLELSDLAQLQPTHFDHAIQHQQTKTSLGLGSFSIPNVKWEDVGGLDHVKDEILDM</sequence>
<dbReference type="AlphaFoldDB" id="A0A418D2G3"/>
<gene>
    <name evidence="1" type="ORF">DYB35_008339</name>
</gene>
<evidence type="ECO:0008006" key="3">
    <source>
        <dbReference type="Google" id="ProtNLM"/>
    </source>
</evidence>
<proteinExistence type="predicted"/>
<reference evidence="1 2" key="1">
    <citation type="submission" date="2018-08" db="EMBL/GenBank/DDBJ databases">
        <title>Aphanomyces genome sequencing and annotation.</title>
        <authorList>
            <person name="Minardi D."/>
            <person name="Oidtmann B."/>
            <person name="Van Der Giezen M."/>
            <person name="Studholme D.J."/>
        </authorList>
    </citation>
    <scope>NUCLEOTIDE SEQUENCE [LARGE SCALE GENOMIC DNA]</scope>
    <source>
        <strain evidence="1 2">Sv</strain>
    </source>
</reference>
<dbReference type="GO" id="GO:0016887">
    <property type="term" value="F:ATP hydrolysis activity"/>
    <property type="evidence" value="ECO:0007669"/>
    <property type="project" value="TreeGrafter"/>
</dbReference>
<accession>A0A418D2G3</accession>
<dbReference type="InterPro" id="IPR027417">
    <property type="entry name" value="P-loop_NTPase"/>
</dbReference>
<evidence type="ECO:0000313" key="2">
    <source>
        <dbReference type="Proteomes" id="UP000285712"/>
    </source>
</evidence>
<name>A0A418D2G3_APHAT</name>
<dbReference type="PANTHER" id="PTHR23077:SF9">
    <property type="entry name" value="PEROXISOMAL ATPASE PEX6"/>
    <property type="match status" value="1"/>
</dbReference>
<dbReference type="InterPro" id="IPR050168">
    <property type="entry name" value="AAA_ATPase_domain"/>
</dbReference>
<dbReference type="GO" id="GO:0005778">
    <property type="term" value="C:peroxisomal membrane"/>
    <property type="evidence" value="ECO:0007669"/>
    <property type="project" value="TreeGrafter"/>
</dbReference>
<dbReference type="GO" id="GO:0005829">
    <property type="term" value="C:cytosol"/>
    <property type="evidence" value="ECO:0007669"/>
    <property type="project" value="TreeGrafter"/>
</dbReference>
<dbReference type="PANTHER" id="PTHR23077">
    <property type="entry name" value="AAA-FAMILY ATPASE"/>
    <property type="match status" value="1"/>
</dbReference>